<reference evidence="4 5" key="1">
    <citation type="journal article" date="2015" name="Genome Announc.">
        <title>Draft Genome of the Euendolithic (true boring) Cyanobacterium Mastigocoleus testarum strain BC008.</title>
        <authorList>
            <person name="Guida B.S."/>
            <person name="Garcia-Pichel F."/>
        </authorList>
    </citation>
    <scope>NUCLEOTIDE SEQUENCE [LARGE SCALE GENOMIC DNA]</scope>
    <source>
        <strain evidence="4 5">BC008</strain>
    </source>
</reference>
<dbReference type="InterPro" id="IPR008462">
    <property type="entry name" value="CsbD"/>
</dbReference>
<evidence type="ECO:0000313" key="5">
    <source>
        <dbReference type="Proteomes" id="UP000053372"/>
    </source>
</evidence>
<dbReference type="Pfam" id="PF05532">
    <property type="entry name" value="CsbD"/>
    <property type="match status" value="1"/>
</dbReference>
<evidence type="ECO:0000256" key="2">
    <source>
        <dbReference type="SAM" id="MobiDB-lite"/>
    </source>
</evidence>
<evidence type="ECO:0000256" key="1">
    <source>
        <dbReference type="ARBA" id="ARBA00009129"/>
    </source>
</evidence>
<proteinExistence type="inferred from homology"/>
<dbReference type="Proteomes" id="UP000053372">
    <property type="component" value="Unassembled WGS sequence"/>
</dbReference>
<dbReference type="Gene3D" id="1.10.1470.10">
    <property type="entry name" value="YjbJ"/>
    <property type="match status" value="1"/>
</dbReference>
<name>A0A0V7ZDE9_9CYAN</name>
<feature type="domain" description="CsbD-like" evidence="3">
    <location>
        <begin position="5"/>
        <end position="57"/>
    </location>
</feature>
<comment type="similarity">
    <text evidence="1">Belongs to the UPF0337 (CsbD) family.</text>
</comment>
<dbReference type="RefSeq" id="WP_027846245.1">
    <property type="nucleotide sequence ID" value="NZ_LMTZ01000157.1"/>
</dbReference>
<evidence type="ECO:0000259" key="3">
    <source>
        <dbReference type="Pfam" id="PF05532"/>
    </source>
</evidence>
<dbReference type="AlphaFoldDB" id="A0A0V7ZDE9"/>
<feature type="compositionally biased region" description="Basic and acidic residues" evidence="2">
    <location>
        <begin position="33"/>
        <end position="60"/>
    </location>
</feature>
<dbReference type="EMBL" id="LMTZ01000157">
    <property type="protein sequence ID" value="KST62412.1"/>
    <property type="molecule type" value="Genomic_DNA"/>
</dbReference>
<feature type="region of interest" description="Disordered" evidence="2">
    <location>
        <begin position="1"/>
        <end position="60"/>
    </location>
</feature>
<protein>
    <recommendedName>
        <fullName evidence="3">CsbD-like domain-containing protein</fullName>
    </recommendedName>
</protein>
<organism evidence="4 5">
    <name type="scientific">Mastigocoleus testarum BC008</name>
    <dbReference type="NCBI Taxonomy" id="371196"/>
    <lineage>
        <taxon>Bacteria</taxon>
        <taxon>Bacillati</taxon>
        <taxon>Cyanobacteriota</taxon>
        <taxon>Cyanophyceae</taxon>
        <taxon>Nostocales</taxon>
        <taxon>Hapalosiphonaceae</taxon>
        <taxon>Mastigocoleus</taxon>
    </lineage>
</organism>
<dbReference type="SUPFAM" id="SSF69047">
    <property type="entry name" value="Hypothetical protein YjbJ"/>
    <property type="match status" value="1"/>
</dbReference>
<accession>A0A0V7ZDE9</accession>
<dbReference type="InterPro" id="IPR036629">
    <property type="entry name" value="YjbJ_sf"/>
</dbReference>
<evidence type="ECO:0000313" key="4">
    <source>
        <dbReference type="EMBL" id="KST62412.1"/>
    </source>
</evidence>
<gene>
    <name evidence="4" type="ORF">BC008_09600</name>
</gene>
<sequence>MSTEDKIKATAKNIEGKAQEAMGNVTGDPEDQAEGKAKQAEAEVRHGVENAKDAVKKAID</sequence>
<comment type="caution">
    <text evidence="4">The sequence shown here is derived from an EMBL/GenBank/DDBJ whole genome shotgun (WGS) entry which is preliminary data.</text>
</comment>
<feature type="compositionally biased region" description="Basic and acidic residues" evidence="2">
    <location>
        <begin position="1"/>
        <end position="18"/>
    </location>
</feature>
<keyword evidence="5" id="KW-1185">Reference proteome</keyword>